<comment type="caution">
    <text evidence="7">The sequence shown here is derived from an EMBL/GenBank/DDBJ whole genome shotgun (WGS) entry which is preliminary data.</text>
</comment>
<evidence type="ECO:0000256" key="4">
    <source>
        <dbReference type="ARBA" id="ARBA00023033"/>
    </source>
</evidence>
<dbReference type="RefSeq" id="XP_052948233.1">
    <property type="nucleotide sequence ID" value="XM_053092182.1"/>
</dbReference>
<proteinExistence type="predicted"/>
<organism evidence="7 8">
    <name type="scientific">Dioszegia hungarica</name>
    <dbReference type="NCBI Taxonomy" id="4972"/>
    <lineage>
        <taxon>Eukaryota</taxon>
        <taxon>Fungi</taxon>
        <taxon>Dikarya</taxon>
        <taxon>Basidiomycota</taxon>
        <taxon>Agaricomycotina</taxon>
        <taxon>Tremellomycetes</taxon>
        <taxon>Tremellales</taxon>
        <taxon>Bulleribasidiaceae</taxon>
        <taxon>Dioszegia</taxon>
    </lineage>
</organism>
<dbReference type="Proteomes" id="UP001164286">
    <property type="component" value="Unassembled WGS sequence"/>
</dbReference>
<dbReference type="Pfam" id="PF01494">
    <property type="entry name" value="FAD_binding_3"/>
    <property type="match status" value="1"/>
</dbReference>
<dbReference type="EMBL" id="JAKWFO010000003">
    <property type="protein sequence ID" value="KAI9638456.1"/>
    <property type="molecule type" value="Genomic_DNA"/>
</dbReference>
<dbReference type="InterPro" id="IPR002938">
    <property type="entry name" value="FAD-bd"/>
</dbReference>
<gene>
    <name evidence="7" type="ORF">MKK02DRAFT_42848</name>
</gene>
<dbReference type="Gene3D" id="3.50.50.60">
    <property type="entry name" value="FAD/NAD(P)-binding domain"/>
    <property type="match status" value="1"/>
</dbReference>
<protein>
    <recommendedName>
        <fullName evidence="6">FAD-binding domain-containing protein</fullName>
    </recommendedName>
</protein>
<dbReference type="GeneID" id="77731387"/>
<feature type="compositionally biased region" description="Low complexity" evidence="5">
    <location>
        <begin position="200"/>
        <end position="217"/>
    </location>
</feature>
<dbReference type="InterPro" id="IPR036188">
    <property type="entry name" value="FAD/NAD-bd_sf"/>
</dbReference>
<feature type="region of interest" description="Disordered" evidence="5">
    <location>
        <begin position="200"/>
        <end position="220"/>
    </location>
</feature>
<name>A0AA38HFY9_9TREE</name>
<reference evidence="7" key="1">
    <citation type="journal article" date="2022" name="G3 (Bethesda)">
        <title>High quality genome of the basidiomycete yeast Dioszegia hungarica PDD-24b-2 isolated from cloud water.</title>
        <authorList>
            <person name="Jarrige D."/>
            <person name="Haridas S."/>
            <person name="Bleykasten-Grosshans C."/>
            <person name="Joly M."/>
            <person name="Nadalig T."/>
            <person name="Sancelme M."/>
            <person name="Vuilleumier S."/>
            <person name="Grigoriev I.V."/>
            <person name="Amato P."/>
            <person name="Bringel F."/>
        </authorList>
    </citation>
    <scope>NUCLEOTIDE SEQUENCE</scope>
    <source>
        <strain evidence="7">PDD-24b-2</strain>
    </source>
</reference>
<evidence type="ECO:0000256" key="2">
    <source>
        <dbReference type="ARBA" id="ARBA00022827"/>
    </source>
</evidence>
<keyword evidence="1" id="KW-0285">Flavoprotein</keyword>
<dbReference type="GO" id="GO:0004497">
    <property type="term" value="F:monooxygenase activity"/>
    <property type="evidence" value="ECO:0007669"/>
    <property type="project" value="UniProtKB-KW"/>
</dbReference>
<keyword evidence="3" id="KW-0560">Oxidoreductase</keyword>
<dbReference type="PRINTS" id="PR00420">
    <property type="entry name" value="RNGMNOXGNASE"/>
</dbReference>
<evidence type="ECO:0000259" key="6">
    <source>
        <dbReference type="Pfam" id="PF01494"/>
    </source>
</evidence>
<evidence type="ECO:0000256" key="3">
    <source>
        <dbReference type="ARBA" id="ARBA00023002"/>
    </source>
</evidence>
<dbReference type="PANTHER" id="PTHR47178:SF5">
    <property type="entry name" value="FAD-BINDING DOMAIN-CONTAINING PROTEIN"/>
    <property type="match status" value="1"/>
</dbReference>
<feature type="domain" description="FAD-binding" evidence="6">
    <location>
        <begin position="358"/>
        <end position="452"/>
    </location>
</feature>
<dbReference type="SUPFAM" id="SSF51905">
    <property type="entry name" value="FAD/NAD(P)-binding domain"/>
    <property type="match status" value="1"/>
</dbReference>
<evidence type="ECO:0000256" key="5">
    <source>
        <dbReference type="SAM" id="MobiDB-lite"/>
    </source>
</evidence>
<keyword evidence="4" id="KW-0503">Monooxygenase</keyword>
<keyword evidence="2" id="KW-0274">FAD</keyword>
<dbReference type="AlphaFoldDB" id="A0AA38HFY9"/>
<evidence type="ECO:0000313" key="8">
    <source>
        <dbReference type="Proteomes" id="UP001164286"/>
    </source>
</evidence>
<keyword evidence="8" id="KW-1185">Reference proteome</keyword>
<dbReference type="PANTHER" id="PTHR47178">
    <property type="entry name" value="MONOOXYGENASE, FAD-BINDING"/>
    <property type="match status" value="1"/>
</dbReference>
<evidence type="ECO:0000313" key="7">
    <source>
        <dbReference type="EMBL" id="KAI9638456.1"/>
    </source>
</evidence>
<evidence type="ECO:0000256" key="1">
    <source>
        <dbReference type="ARBA" id="ARBA00022630"/>
    </source>
</evidence>
<dbReference type="GO" id="GO:0071949">
    <property type="term" value="F:FAD binding"/>
    <property type="evidence" value="ECO:0007669"/>
    <property type="project" value="InterPro"/>
</dbReference>
<accession>A0AA38HFY9</accession>
<sequence length="502" mass="52379">MAAAASAAVGSVGVVTILPKTPLPILVIGSGLGGLTLAHALRAHSIPYRLFERDAATDDRAQGYRISVDDGGASALKSALGLEGDGPALFGEFEQSCGERHGIGGRIDAVSGKVLQRGVLGLLGAGGWGMLGELAGRWAGKKWSEGTWSDWAKWAGSFVPQTVNKHYQVDRRVLRNLLLRSQADHITHSAVFTSYTLPSGADSASSPSSPSASLPRSDGSDGAEGVIAHFADGTSVRGSLLVGADGVRSCVAAQLLGHSAIPRDLGTRIIYGKTPLSPSVEEGLHLTLSKGCSFVVDPTAAATAESAPGDEPGLLLVHECMRFHHPSAPADYSFWALAGRKEIFERSETELRSSLPASTSASASDPSPADIALHLTKHWHPSIRLLFTQQDPNQTASLRMTSSSTSGTATWPTDPRVTVLGDAIHCMPPTGGQGANTALHDAALLGLVLGKAKEEGEGVEGKGWSKETVELYEDGMRRNIGDVVGMAVIGAKRIIGADMPEL</sequence>